<accession>W3X0G0</accession>
<dbReference type="Proteomes" id="UP000030651">
    <property type="component" value="Unassembled WGS sequence"/>
</dbReference>
<evidence type="ECO:0000313" key="2">
    <source>
        <dbReference type="Proteomes" id="UP000030651"/>
    </source>
</evidence>
<dbReference type="EMBL" id="KI912115">
    <property type="protein sequence ID" value="ETS78626.1"/>
    <property type="molecule type" value="Genomic_DNA"/>
</dbReference>
<organism evidence="1 2">
    <name type="scientific">Pestalotiopsis fici (strain W106-1 / CGMCC3.15140)</name>
    <dbReference type="NCBI Taxonomy" id="1229662"/>
    <lineage>
        <taxon>Eukaryota</taxon>
        <taxon>Fungi</taxon>
        <taxon>Dikarya</taxon>
        <taxon>Ascomycota</taxon>
        <taxon>Pezizomycotina</taxon>
        <taxon>Sordariomycetes</taxon>
        <taxon>Xylariomycetidae</taxon>
        <taxon>Amphisphaeriales</taxon>
        <taxon>Sporocadaceae</taxon>
        <taxon>Pestalotiopsis</taxon>
    </lineage>
</organism>
<dbReference type="OMA" id="GHYHENI"/>
<reference evidence="2" key="1">
    <citation type="journal article" date="2015" name="BMC Genomics">
        <title>Genomic and transcriptomic analysis of the endophytic fungus Pestalotiopsis fici reveals its lifestyle and high potential for synthesis of natural products.</title>
        <authorList>
            <person name="Wang X."/>
            <person name="Zhang X."/>
            <person name="Liu L."/>
            <person name="Xiang M."/>
            <person name="Wang W."/>
            <person name="Sun X."/>
            <person name="Che Y."/>
            <person name="Guo L."/>
            <person name="Liu G."/>
            <person name="Guo L."/>
            <person name="Wang C."/>
            <person name="Yin W.B."/>
            <person name="Stadler M."/>
            <person name="Zhang X."/>
            <person name="Liu X."/>
        </authorList>
    </citation>
    <scope>NUCLEOTIDE SEQUENCE [LARGE SCALE GENOMIC DNA]</scope>
    <source>
        <strain evidence="2">W106-1 / CGMCC3.15140</strain>
    </source>
</reference>
<gene>
    <name evidence="1" type="ORF">PFICI_10688</name>
</gene>
<dbReference type="OrthoDB" id="10579354at2759"/>
<dbReference type="HOGENOM" id="CLU_555611_0_0_1"/>
<dbReference type="GeneID" id="19275701"/>
<dbReference type="AlphaFoldDB" id="W3X0G0"/>
<keyword evidence="2" id="KW-1185">Reference proteome</keyword>
<sequence>MSNNLVRTVFGTSTAADTQHPKIFGAVEVGLRFENGKISDLQVLYRALDGAIFDITSSIELSFPPSGNPTAELTLKRKRPSETPAIGFTITVSRLTQKDEASFSGTLERDTGTLPWNGRFVAFRSSPLSVIQKGLKPIDSMVQSFLDMSPLLDLGGRKEAEDGVQTWAAVIFKEMLQNATPQRAKDLFNMDSGEIGSVFVEKYYSGDHLPQMLKKTTTYCRYLALQNIYDDNFAMFQMASWHHLVHWLKSVDWLEREFVNSIRDKISVYYDMLRCPDSELDKWKNEYGSGFPAAQNATNLRKQYTDAIQRCYFAAYYCFSEDNWDDFMEKPRVFYQQVREVLLSDSWLEHWLPRLINLKDNRGELPVHKRLGLLRDKLKLLGIVGQSLSPGEPAADVDAVIERLAKAAGETGIVSIATMITPDSKSIPLSANEIFSEEGKRDINREIAFPMEGGLSFTAEDVESRATHAFLRDDATPLGLYDWHFHFSLFG</sequence>
<proteinExistence type="predicted"/>
<dbReference type="RefSeq" id="XP_007837460.1">
    <property type="nucleotide sequence ID" value="XM_007839269.1"/>
</dbReference>
<evidence type="ECO:0000313" key="1">
    <source>
        <dbReference type="EMBL" id="ETS78626.1"/>
    </source>
</evidence>
<dbReference type="InParanoid" id="W3X0G0"/>
<name>W3X0G0_PESFW</name>
<dbReference type="eggNOG" id="ENOG502TBYE">
    <property type="taxonomic scope" value="Eukaryota"/>
</dbReference>
<protein>
    <submittedName>
        <fullName evidence="1">Uncharacterized protein</fullName>
    </submittedName>
</protein>
<dbReference type="KEGG" id="pfy:PFICI_10688"/>